<feature type="chain" id="PRO_5036308736" evidence="3">
    <location>
        <begin position="20"/>
        <end position="137"/>
    </location>
</feature>
<keyword evidence="7" id="KW-1185">Reference proteome</keyword>
<dbReference type="GO" id="GO:0030431">
    <property type="term" value="P:sleep"/>
    <property type="evidence" value="ECO:0007669"/>
    <property type="project" value="InterPro"/>
</dbReference>
<dbReference type="EMBL" id="CAJFCV020000001">
    <property type="protein sequence ID" value="CAG9080401.1"/>
    <property type="molecule type" value="Genomic_DNA"/>
</dbReference>
<dbReference type="Pfam" id="PF17064">
    <property type="entry name" value="QVR"/>
    <property type="match status" value="1"/>
</dbReference>
<evidence type="ECO:0000313" key="8">
    <source>
        <dbReference type="WBParaSite" id="BXY_0923700.1"/>
    </source>
</evidence>
<reference evidence="5" key="2">
    <citation type="submission" date="2020-08" db="EMBL/GenBank/DDBJ databases">
        <authorList>
            <person name="Kikuchi T."/>
        </authorList>
    </citation>
    <scope>NUCLEOTIDE SEQUENCE</scope>
    <source>
        <strain evidence="4">Ka4C1</strain>
    </source>
</reference>
<dbReference type="EMBL" id="CAJFDI010000001">
    <property type="protein sequence ID" value="CAD5208145.1"/>
    <property type="molecule type" value="Genomic_DNA"/>
</dbReference>
<evidence type="ECO:0000313" key="7">
    <source>
        <dbReference type="Proteomes" id="UP000659654"/>
    </source>
</evidence>
<sequence length="137" mass="14593">MKTLLALALLVCLVDSTHSVKCYSCMNSEGKDEEGNALENQGTACFKRDGHEQTDCPNGCLKVSAIGKQGKAIVRGCLESSDLAKTPSCAKRDSLTLRGRSVTEEACVCNTHLCNGSPGSILFFTVPLFAALFVMTI</sequence>
<organism evidence="6 8">
    <name type="scientific">Bursaphelenchus xylophilus</name>
    <name type="common">Pinewood nematode worm</name>
    <name type="synonym">Aphelenchoides xylophilus</name>
    <dbReference type="NCBI Taxonomy" id="6326"/>
    <lineage>
        <taxon>Eukaryota</taxon>
        <taxon>Metazoa</taxon>
        <taxon>Ecdysozoa</taxon>
        <taxon>Nematoda</taxon>
        <taxon>Chromadorea</taxon>
        <taxon>Rhabditida</taxon>
        <taxon>Tylenchina</taxon>
        <taxon>Tylenchomorpha</taxon>
        <taxon>Aphelenchoidea</taxon>
        <taxon>Aphelenchoididae</taxon>
        <taxon>Bursaphelenchus</taxon>
    </lineage>
</organism>
<dbReference type="Proteomes" id="UP000095284">
    <property type="component" value="Unplaced"/>
</dbReference>
<keyword evidence="2" id="KW-0325">Glycoprotein</keyword>
<dbReference type="PANTHER" id="PTHR33562:SF20">
    <property type="entry name" value="PROTEIN QUIVER"/>
    <property type="match status" value="1"/>
</dbReference>
<dbReference type="Proteomes" id="UP000582659">
    <property type="component" value="Unassembled WGS sequence"/>
</dbReference>
<dbReference type="InterPro" id="IPR031424">
    <property type="entry name" value="QVR-like"/>
</dbReference>
<dbReference type="InterPro" id="IPR050975">
    <property type="entry name" value="Sleep_regulator"/>
</dbReference>
<dbReference type="PANTHER" id="PTHR33562">
    <property type="entry name" value="ATILLA, ISOFORM B-RELATED-RELATED"/>
    <property type="match status" value="1"/>
</dbReference>
<accession>A0A1I7S894</accession>
<gene>
    <name evidence="4" type="ORF">BXYJ_LOCUS381</name>
</gene>
<evidence type="ECO:0000313" key="5">
    <source>
        <dbReference type="EMBL" id="CAG9080401.1"/>
    </source>
</evidence>
<dbReference type="Proteomes" id="UP000659654">
    <property type="component" value="Unassembled WGS sequence"/>
</dbReference>
<dbReference type="AlphaFoldDB" id="A0A1I7S894"/>
<evidence type="ECO:0000256" key="2">
    <source>
        <dbReference type="ARBA" id="ARBA00023180"/>
    </source>
</evidence>
<reference evidence="8" key="1">
    <citation type="submission" date="2016-11" db="UniProtKB">
        <authorList>
            <consortium name="WormBaseParasite"/>
        </authorList>
    </citation>
    <scope>IDENTIFICATION</scope>
</reference>
<keyword evidence="1 3" id="KW-0732">Signal</keyword>
<evidence type="ECO:0000313" key="6">
    <source>
        <dbReference type="Proteomes" id="UP000095284"/>
    </source>
</evidence>
<evidence type="ECO:0000256" key="3">
    <source>
        <dbReference type="SAM" id="SignalP"/>
    </source>
</evidence>
<name>A0A1I7S894_BURXY</name>
<dbReference type="GO" id="GO:0032222">
    <property type="term" value="P:regulation of synaptic transmission, cholinergic"/>
    <property type="evidence" value="ECO:0007669"/>
    <property type="project" value="InterPro"/>
</dbReference>
<dbReference type="WBParaSite" id="BXY_0923700.1">
    <property type="protein sequence ID" value="BXY_0923700.1"/>
    <property type="gene ID" value="BXY_0923700"/>
</dbReference>
<feature type="signal peptide" evidence="3">
    <location>
        <begin position="1"/>
        <end position="19"/>
    </location>
</feature>
<evidence type="ECO:0000256" key="1">
    <source>
        <dbReference type="ARBA" id="ARBA00022729"/>
    </source>
</evidence>
<evidence type="ECO:0000313" key="4">
    <source>
        <dbReference type="EMBL" id="CAD5208145.1"/>
    </source>
</evidence>
<proteinExistence type="predicted"/>
<protein>
    <submittedName>
        <fullName evidence="4">(pine wood nematode) hypothetical protein</fullName>
    </submittedName>
</protein>